<dbReference type="PROSITE" id="PS51257">
    <property type="entry name" value="PROKAR_LIPOPROTEIN"/>
    <property type="match status" value="1"/>
</dbReference>
<sequence length="197" mass="21484">MKTLFSTLILLCSLVVGCSQSLEPIQLSAPDMTREATMMQAFAQRKSTREFSPRMLSKQDLSDLLWAANGVNRPESGKRTAPSAMNRQDIDLYVCLEKGAYFFDHKQNTLVPVTDQDLRTMKDAPVVLLLVARGSGDEPWGAMDAGIVSQNISLFCAAAGLATVPRASMDAPALARALGLPEDCTPMLNQPVGYFRK</sequence>
<evidence type="ECO:0000259" key="2">
    <source>
        <dbReference type="Pfam" id="PF00881"/>
    </source>
</evidence>
<keyword evidence="1" id="KW-0732">Signal</keyword>
<dbReference type="Gene3D" id="3.40.109.10">
    <property type="entry name" value="NADH Oxidase"/>
    <property type="match status" value="1"/>
</dbReference>
<dbReference type="InterPro" id="IPR029479">
    <property type="entry name" value="Nitroreductase"/>
</dbReference>
<dbReference type="Pfam" id="PF00881">
    <property type="entry name" value="Nitroreductase"/>
    <property type="match status" value="1"/>
</dbReference>
<dbReference type="PANTHER" id="PTHR43745:SF2">
    <property type="entry name" value="NITROREDUCTASE MJ1384-RELATED"/>
    <property type="match status" value="1"/>
</dbReference>
<dbReference type="Proteomes" id="UP000824161">
    <property type="component" value="Unassembled WGS sequence"/>
</dbReference>
<dbReference type="SUPFAM" id="SSF55469">
    <property type="entry name" value="FMN-dependent nitroreductase-like"/>
    <property type="match status" value="1"/>
</dbReference>
<reference evidence="3" key="2">
    <citation type="journal article" date="2021" name="PeerJ">
        <title>Extensive microbial diversity within the chicken gut microbiome revealed by metagenomics and culture.</title>
        <authorList>
            <person name="Gilroy R."/>
            <person name="Ravi A."/>
            <person name="Getino M."/>
            <person name="Pursley I."/>
            <person name="Horton D.L."/>
            <person name="Alikhan N.F."/>
            <person name="Baker D."/>
            <person name="Gharbi K."/>
            <person name="Hall N."/>
            <person name="Watson M."/>
            <person name="Adriaenssens E.M."/>
            <person name="Foster-Nyarko E."/>
            <person name="Jarju S."/>
            <person name="Secka A."/>
            <person name="Antonio M."/>
            <person name="Oren A."/>
            <person name="Chaudhuri R.R."/>
            <person name="La Ragione R."/>
            <person name="Hildebrand F."/>
            <person name="Pallen M.J."/>
        </authorList>
    </citation>
    <scope>NUCLEOTIDE SEQUENCE</scope>
    <source>
        <strain evidence="3">1383</strain>
    </source>
</reference>
<evidence type="ECO:0000313" key="4">
    <source>
        <dbReference type="Proteomes" id="UP000824161"/>
    </source>
</evidence>
<comment type="caution">
    <text evidence="3">The sequence shown here is derived from an EMBL/GenBank/DDBJ whole genome shotgun (WGS) entry which is preliminary data.</text>
</comment>
<evidence type="ECO:0000313" key="3">
    <source>
        <dbReference type="EMBL" id="HIT97740.1"/>
    </source>
</evidence>
<proteinExistence type="predicted"/>
<dbReference type="CDD" id="cd02142">
    <property type="entry name" value="McbC_SagB-like_oxidoreductase"/>
    <property type="match status" value="1"/>
</dbReference>
<organism evidence="3 4">
    <name type="scientific">Candidatus Merdimorpha stercoravium</name>
    <dbReference type="NCBI Taxonomy" id="2840863"/>
    <lineage>
        <taxon>Bacteria</taxon>
        <taxon>Pseudomonadati</taxon>
        <taxon>Bacteroidota</taxon>
        <taxon>Flavobacteriia</taxon>
        <taxon>Flavobacteriales</taxon>
        <taxon>Candidatus Merdimorpha</taxon>
    </lineage>
</organism>
<dbReference type="EMBL" id="DVLY01000064">
    <property type="protein sequence ID" value="HIT97740.1"/>
    <property type="molecule type" value="Genomic_DNA"/>
</dbReference>
<dbReference type="PANTHER" id="PTHR43745">
    <property type="entry name" value="NITROREDUCTASE MJ1384-RELATED"/>
    <property type="match status" value="1"/>
</dbReference>
<feature type="chain" id="PRO_5038342979" evidence="1">
    <location>
        <begin position="22"/>
        <end position="197"/>
    </location>
</feature>
<feature type="domain" description="Nitroreductase" evidence="2">
    <location>
        <begin position="43"/>
        <end position="194"/>
    </location>
</feature>
<dbReference type="GO" id="GO:0016491">
    <property type="term" value="F:oxidoreductase activity"/>
    <property type="evidence" value="ECO:0007669"/>
    <property type="project" value="InterPro"/>
</dbReference>
<name>A0A9D1HAD6_9FLAO</name>
<dbReference type="InterPro" id="IPR052544">
    <property type="entry name" value="Bacteriocin_Proc_Enz"/>
</dbReference>
<dbReference type="AlphaFoldDB" id="A0A9D1HAD6"/>
<feature type="signal peptide" evidence="1">
    <location>
        <begin position="1"/>
        <end position="21"/>
    </location>
</feature>
<dbReference type="InterPro" id="IPR000415">
    <property type="entry name" value="Nitroreductase-like"/>
</dbReference>
<accession>A0A9D1HAD6</accession>
<evidence type="ECO:0000256" key="1">
    <source>
        <dbReference type="SAM" id="SignalP"/>
    </source>
</evidence>
<gene>
    <name evidence="3" type="ORF">IAC44_02780</name>
</gene>
<reference evidence="3" key="1">
    <citation type="submission" date="2020-10" db="EMBL/GenBank/DDBJ databases">
        <authorList>
            <person name="Gilroy R."/>
        </authorList>
    </citation>
    <scope>NUCLEOTIDE SEQUENCE</scope>
    <source>
        <strain evidence="3">1383</strain>
    </source>
</reference>
<protein>
    <submittedName>
        <fullName evidence="3">SagB/ThcOx family dehydrogenase</fullName>
    </submittedName>
</protein>